<evidence type="ECO:0000256" key="3">
    <source>
        <dbReference type="ARBA" id="ARBA00004651"/>
    </source>
</evidence>
<evidence type="ECO:0000256" key="17">
    <source>
        <dbReference type="ARBA" id="ARBA00023170"/>
    </source>
</evidence>
<evidence type="ECO:0000313" key="23">
    <source>
        <dbReference type="EMBL" id="EKC41138.1"/>
    </source>
</evidence>
<dbReference type="InterPro" id="IPR038550">
    <property type="entry name" value="GPCR_3_9-Cys_sf"/>
</dbReference>
<keyword evidence="19" id="KW-0464">Manganese</keyword>
<dbReference type="GO" id="GO:0000139">
    <property type="term" value="C:Golgi membrane"/>
    <property type="evidence" value="ECO:0007669"/>
    <property type="project" value="UniProtKB-SubCell"/>
</dbReference>
<keyword evidence="8" id="KW-1003">Cell membrane</keyword>
<dbReference type="SUPFAM" id="SSF53822">
    <property type="entry name" value="Periplasmic binding protein-like I"/>
    <property type="match status" value="1"/>
</dbReference>
<keyword evidence="15" id="KW-0297">G-protein coupled receptor</keyword>
<dbReference type="GO" id="GO:0004930">
    <property type="term" value="F:G protein-coupled receptor activity"/>
    <property type="evidence" value="ECO:0007669"/>
    <property type="project" value="UniProtKB-KW"/>
</dbReference>
<keyword evidence="9" id="KW-0328">Glycosyltransferase</keyword>
<dbReference type="EC" id="2.4.1.134" evidence="21"/>
<name>K1R5Y1_MAGGI</name>
<protein>
    <recommendedName>
        <fullName evidence="21">galactosylxylosylprotein 3-beta-galactosyltransferase</fullName>
        <ecNumber evidence="21">2.4.1.134</ecNumber>
    </recommendedName>
</protein>
<comment type="similarity">
    <text evidence="6">Belongs to the G-protein coupled receptor 3 family.</text>
</comment>
<dbReference type="CDD" id="cd15045">
    <property type="entry name" value="7tmC_mGluRs"/>
    <property type="match status" value="1"/>
</dbReference>
<comment type="pathway">
    <text evidence="4">Glycan metabolism; chondroitin sulfate biosynthesis.</text>
</comment>
<dbReference type="InterPro" id="IPR011500">
    <property type="entry name" value="GPCR_3_9-Cys_dom"/>
</dbReference>
<keyword evidence="12" id="KW-0735">Signal-anchor</keyword>
<evidence type="ECO:0000256" key="19">
    <source>
        <dbReference type="ARBA" id="ARBA00023211"/>
    </source>
</evidence>
<keyword evidence="14" id="KW-0333">Golgi apparatus</keyword>
<dbReference type="FunFam" id="3.90.550.50:FF:000018">
    <property type="entry name" value="Hexosyltransferase"/>
    <property type="match status" value="1"/>
</dbReference>
<evidence type="ECO:0000256" key="10">
    <source>
        <dbReference type="ARBA" id="ARBA00022679"/>
    </source>
</evidence>
<evidence type="ECO:0000256" key="15">
    <source>
        <dbReference type="ARBA" id="ARBA00023040"/>
    </source>
</evidence>
<dbReference type="AlphaFoldDB" id="K1R5Y1"/>
<evidence type="ECO:0000256" key="11">
    <source>
        <dbReference type="ARBA" id="ARBA00022692"/>
    </source>
</evidence>
<comment type="pathway">
    <text evidence="5">Glycan metabolism; heparan sulfate biosynthesis.</text>
</comment>
<evidence type="ECO:0000256" key="2">
    <source>
        <dbReference type="ARBA" id="ARBA00004323"/>
    </source>
</evidence>
<dbReference type="Gene3D" id="3.40.50.2300">
    <property type="match status" value="2"/>
</dbReference>
<dbReference type="EMBL" id="JH817583">
    <property type="protein sequence ID" value="EKC41138.1"/>
    <property type="molecule type" value="Genomic_DNA"/>
</dbReference>
<evidence type="ECO:0000256" key="16">
    <source>
        <dbReference type="ARBA" id="ARBA00023136"/>
    </source>
</evidence>
<dbReference type="Gene3D" id="2.10.50.30">
    <property type="entry name" value="GPCR, family 3, nine cysteines domain"/>
    <property type="match status" value="1"/>
</dbReference>
<evidence type="ECO:0000256" key="18">
    <source>
        <dbReference type="ARBA" id="ARBA00023180"/>
    </source>
</evidence>
<dbReference type="InterPro" id="IPR002659">
    <property type="entry name" value="Glyco_trans_31"/>
</dbReference>
<dbReference type="PANTHER" id="PTHR24060">
    <property type="entry name" value="METABOTROPIC GLUTAMATE RECEPTOR"/>
    <property type="match status" value="1"/>
</dbReference>
<dbReference type="GO" id="GO:0005886">
    <property type="term" value="C:plasma membrane"/>
    <property type="evidence" value="ECO:0007669"/>
    <property type="project" value="UniProtKB-SubCell"/>
</dbReference>
<keyword evidence="11" id="KW-0812">Transmembrane</keyword>
<feature type="domain" description="G-protein coupled receptors family 3 profile" evidence="22">
    <location>
        <begin position="784"/>
        <end position="1049"/>
    </location>
</feature>
<evidence type="ECO:0000256" key="1">
    <source>
        <dbReference type="ARBA" id="ARBA00001936"/>
    </source>
</evidence>
<evidence type="ECO:0000256" key="14">
    <source>
        <dbReference type="ARBA" id="ARBA00023034"/>
    </source>
</evidence>
<keyword evidence="16" id="KW-0472">Membrane</keyword>
<dbReference type="InParanoid" id="K1R5Y1"/>
<dbReference type="PRINTS" id="PR00248">
    <property type="entry name" value="GPCRMGR"/>
</dbReference>
<keyword evidence="13" id="KW-1133">Transmembrane helix</keyword>
<keyword evidence="10" id="KW-0808">Transferase</keyword>
<comment type="similarity">
    <text evidence="7">Belongs to the glycosyltransferase 31 family.</text>
</comment>
<sequence length="1136" mass="127539">MPALSSFERKLNKHATTFLIGGLFLSLSVLFYFAFCSLPCDDVTSGLSRADLRDAQNKAFWNRNILAPSRDLVYPEVVFIMSAPDNLMGRDTIRETWAKDLPNTVLLRFIIGTGSLSTQQHSNIHRENFIHSDLLLLKSVNDSYGTLTLKLLESFKWLDRHVEFTHLIKADEDSFVRVDRLAYELQKKPKERFYWGFFDGRAHVKKTGKWAEADWILCDRYLPYALGGGYVLSSDLVHYVSSNSKFLKLFNSEDVSLGTWLGPLDIKRSHDTRFDTEYKSRESQLTVVGVHGNYTWPVRDKAVHTQGDLILGALHMVHERSEDKICGPIMLQGGVQALETMLYTLDVINADQKLLPGITLGVLAKDDCDRDIYGLEQAVDFIRGSIANIGGSEYACHDGSDPVILGVIGAPSSGFNELEKLLKASEICIAATEKMIKDSGVAGQATYDKTVERLLAKSNARGVIVFGSDQEVGMLMQAVRRNNASRWFSWIGSDGWGGRSLAVDGNEIEVEGSVTVQPLAFEVKGFRDYFLRLTPQNNKRNPWFVEFWEQQFRCKYPGSSWTPYNDQFNVTCSGQEQLSPSEFEMEAQLQFVSDATMSFAHALNNIHTDLCAGQSGLCDVMMPIDGELLKDYLVKVNFTGLSGQDFAFLPNGDAPARYRILNYRQVERGRFEWKTIGYFLEKHLYLDSQSSKRIFNKEQIVDLKYRWEEPKHPDSVCSRPCHKGEAHHMIDGSACCWTCSPCHIYQYLPTKYACVDCPLGTIPSYDRQSCVEIVIVYLRYTDAIAIVAMTFASLGIIATGVVMTVFIVYNNTPVVKASGRELSFVLLFGIFLCYAMTFILVSKPHETTCGAQKYGIGLSFSIVYSAILTKTNRIARIFRAGKRTSKRPRFISPRSQLFICGAFVAFQNAVGVVWLLLRPPRAVAYHANRDDHQLVCSDAVGAWYMVGFTYPIVLVVICTFYAFITRNIPEAFNESKYIGFTMYTTCIIWLAFVSIYFSTEHNIQIRIATMSFSISLSATVGLVCMFATKLYIIIVHPERNVRQSLLAAKPVMPSPKLTQCYSSIPSSYLSNGRQDTAHSTQSDYGDLEMVHRLRPSASFSSSISRSTCATQTLTNGTSTSTQTLDLISKGADDVQL</sequence>
<keyword evidence="17 23" id="KW-0675">Receptor</keyword>
<dbReference type="HOGENOM" id="CLU_278404_0_0_1"/>
<dbReference type="Pfam" id="PF00003">
    <property type="entry name" value="7tm_3"/>
    <property type="match status" value="1"/>
</dbReference>
<keyword evidence="18" id="KW-0325">Glycoprotein</keyword>
<evidence type="ECO:0000256" key="21">
    <source>
        <dbReference type="ARBA" id="ARBA00066517"/>
    </source>
</evidence>
<dbReference type="GO" id="GO:0006024">
    <property type="term" value="P:glycosaminoglycan biosynthetic process"/>
    <property type="evidence" value="ECO:0007669"/>
    <property type="project" value="UniProtKB-ARBA"/>
</dbReference>
<gene>
    <name evidence="23" type="ORF">CGI_10022899</name>
</gene>
<dbReference type="Pfam" id="PF01094">
    <property type="entry name" value="ANF_receptor"/>
    <property type="match status" value="1"/>
</dbReference>
<dbReference type="InterPro" id="IPR017979">
    <property type="entry name" value="GPCR_3_CS"/>
</dbReference>
<evidence type="ECO:0000256" key="6">
    <source>
        <dbReference type="ARBA" id="ARBA00007242"/>
    </source>
</evidence>
<evidence type="ECO:0000256" key="7">
    <source>
        <dbReference type="ARBA" id="ARBA00008661"/>
    </source>
</evidence>
<dbReference type="PROSITE" id="PS50259">
    <property type="entry name" value="G_PROTEIN_RECEP_F3_4"/>
    <property type="match status" value="1"/>
</dbReference>
<keyword evidence="20" id="KW-0807">Transducer</keyword>
<dbReference type="PROSITE" id="PS00981">
    <property type="entry name" value="G_PROTEIN_RECEP_F3_3"/>
    <property type="match status" value="1"/>
</dbReference>
<dbReference type="InterPro" id="IPR000162">
    <property type="entry name" value="GPCR_3_mtglu_rcpt"/>
</dbReference>
<dbReference type="Gene3D" id="3.90.550.50">
    <property type="match status" value="1"/>
</dbReference>
<evidence type="ECO:0000259" key="22">
    <source>
        <dbReference type="PROSITE" id="PS50259"/>
    </source>
</evidence>
<dbReference type="FunFam" id="2.10.50.30:FF:000001">
    <property type="entry name" value="metabotropic glutamate receptor 1"/>
    <property type="match status" value="1"/>
</dbReference>
<dbReference type="PRINTS" id="PR00593">
    <property type="entry name" value="MTABOTROPICR"/>
</dbReference>
<reference evidence="23" key="1">
    <citation type="journal article" date="2012" name="Nature">
        <title>The oyster genome reveals stress adaptation and complexity of shell formation.</title>
        <authorList>
            <person name="Zhang G."/>
            <person name="Fang X."/>
            <person name="Guo X."/>
            <person name="Li L."/>
            <person name="Luo R."/>
            <person name="Xu F."/>
            <person name="Yang P."/>
            <person name="Zhang L."/>
            <person name="Wang X."/>
            <person name="Qi H."/>
            <person name="Xiong Z."/>
            <person name="Que H."/>
            <person name="Xie Y."/>
            <person name="Holland P.W."/>
            <person name="Paps J."/>
            <person name="Zhu Y."/>
            <person name="Wu F."/>
            <person name="Chen Y."/>
            <person name="Wang J."/>
            <person name="Peng C."/>
            <person name="Meng J."/>
            <person name="Yang L."/>
            <person name="Liu J."/>
            <person name="Wen B."/>
            <person name="Zhang N."/>
            <person name="Huang Z."/>
            <person name="Zhu Q."/>
            <person name="Feng Y."/>
            <person name="Mount A."/>
            <person name="Hedgecock D."/>
            <person name="Xu Z."/>
            <person name="Liu Y."/>
            <person name="Domazet-Loso T."/>
            <person name="Du Y."/>
            <person name="Sun X."/>
            <person name="Zhang S."/>
            <person name="Liu B."/>
            <person name="Cheng P."/>
            <person name="Jiang X."/>
            <person name="Li J."/>
            <person name="Fan D."/>
            <person name="Wang W."/>
            <person name="Fu W."/>
            <person name="Wang T."/>
            <person name="Wang B."/>
            <person name="Zhang J."/>
            <person name="Peng Z."/>
            <person name="Li Y."/>
            <person name="Li N."/>
            <person name="Wang J."/>
            <person name="Chen M."/>
            <person name="He Y."/>
            <person name="Tan F."/>
            <person name="Song X."/>
            <person name="Zheng Q."/>
            <person name="Huang R."/>
            <person name="Yang H."/>
            <person name="Du X."/>
            <person name="Chen L."/>
            <person name="Yang M."/>
            <person name="Gaffney P.M."/>
            <person name="Wang S."/>
            <person name="Luo L."/>
            <person name="She Z."/>
            <person name="Ming Y."/>
            <person name="Huang W."/>
            <person name="Zhang S."/>
            <person name="Huang B."/>
            <person name="Zhang Y."/>
            <person name="Qu T."/>
            <person name="Ni P."/>
            <person name="Miao G."/>
            <person name="Wang J."/>
            <person name="Wang Q."/>
            <person name="Steinberg C.E."/>
            <person name="Wang H."/>
            <person name="Li N."/>
            <person name="Qian L."/>
            <person name="Zhang G."/>
            <person name="Li Y."/>
            <person name="Yang H."/>
            <person name="Liu X."/>
            <person name="Wang J."/>
            <person name="Yin Y."/>
            <person name="Wang J."/>
        </authorList>
    </citation>
    <scope>NUCLEOTIDE SEQUENCE [LARGE SCALE GENOMIC DNA]</scope>
    <source>
        <strain evidence="23">05x7-T-G4-1.051#20</strain>
    </source>
</reference>
<evidence type="ECO:0000256" key="13">
    <source>
        <dbReference type="ARBA" id="ARBA00022989"/>
    </source>
</evidence>
<dbReference type="Pfam" id="PF07562">
    <property type="entry name" value="NCD3G"/>
    <property type="match status" value="1"/>
</dbReference>
<evidence type="ECO:0000256" key="9">
    <source>
        <dbReference type="ARBA" id="ARBA00022676"/>
    </source>
</evidence>
<dbReference type="GO" id="GO:0047220">
    <property type="term" value="F:galactosylxylosylprotein 3-beta-galactosyltransferase activity"/>
    <property type="evidence" value="ECO:0007669"/>
    <property type="project" value="UniProtKB-EC"/>
</dbReference>
<dbReference type="InterPro" id="IPR001828">
    <property type="entry name" value="ANF_lig-bd_rcpt"/>
</dbReference>
<evidence type="ECO:0000256" key="8">
    <source>
        <dbReference type="ARBA" id="ARBA00022475"/>
    </source>
</evidence>
<dbReference type="FunCoup" id="K1R5Y1">
    <property type="interactions" value="46"/>
</dbReference>
<dbReference type="InterPro" id="IPR028082">
    <property type="entry name" value="Peripla_BP_I"/>
</dbReference>
<evidence type="ECO:0000256" key="5">
    <source>
        <dbReference type="ARBA" id="ARBA00005093"/>
    </source>
</evidence>
<accession>K1R5Y1</accession>
<comment type="cofactor">
    <cofactor evidence="1">
        <name>Mn(2+)</name>
        <dbReference type="ChEBI" id="CHEBI:29035"/>
    </cofactor>
</comment>
<comment type="subcellular location">
    <subcellularLocation>
        <location evidence="3">Cell membrane</location>
        <topology evidence="3">Multi-pass membrane protein</topology>
    </subcellularLocation>
    <subcellularLocation>
        <location evidence="2">Golgi apparatus membrane</location>
        <topology evidence="2">Single-pass type II membrane protein</topology>
    </subcellularLocation>
</comment>
<evidence type="ECO:0000256" key="20">
    <source>
        <dbReference type="ARBA" id="ARBA00023224"/>
    </source>
</evidence>
<evidence type="ECO:0000256" key="4">
    <source>
        <dbReference type="ARBA" id="ARBA00004840"/>
    </source>
</evidence>
<dbReference type="InterPro" id="IPR017978">
    <property type="entry name" value="GPCR_3_C"/>
</dbReference>
<evidence type="ECO:0000256" key="12">
    <source>
        <dbReference type="ARBA" id="ARBA00022968"/>
    </source>
</evidence>
<organism evidence="23">
    <name type="scientific">Magallana gigas</name>
    <name type="common">Pacific oyster</name>
    <name type="synonym">Crassostrea gigas</name>
    <dbReference type="NCBI Taxonomy" id="29159"/>
    <lineage>
        <taxon>Eukaryota</taxon>
        <taxon>Metazoa</taxon>
        <taxon>Spiralia</taxon>
        <taxon>Lophotrochozoa</taxon>
        <taxon>Mollusca</taxon>
        <taxon>Bivalvia</taxon>
        <taxon>Autobranchia</taxon>
        <taxon>Pteriomorphia</taxon>
        <taxon>Ostreida</taxon>
        <taxon>Ostreoidea</taxon>
        <taxon>Ostreidae</taxon>
        <taxon>Magallana</taxon>
    </lineage>
</organism>
<proteinExistence type="inferred from homology"/>
<dbReference type="InterPro" id="IPR000337">
    <property type="entry name" value="GPCR_3"/>
</dbReference>
<dbReference type="FunFam" id="3.40.50.2300:FF:000145">
    <property type="entry name" value="Glutamate receptor, metabotropic"/>
    <property type="match status" value="1"/>
</dbReference>
<dbReference type="InterPro" id="IPR050726">
    <property type="entry name" value="mGluR"/>
</dbReference>
<dbReference type="Pfam" id="PF01762">
    <property type="entry name" value="Galactosyl_T"/>
    <property type="match status" value="1"/>
</dbReference>